<dbReference type="PANTHER" id="PTHR47200">
    <property type="entry name" value="THYLAKOID LUMENAL 15 KDA PROTEIN 1, CHLOROPLASTIC"/>
    <property type="match status" value="1"/>
</dbReference>
<dbReference type="RefSeq" id="WP_106499353.1">
    <property type="nucleotide sequence ID" value="NZ_PXVC01000010.1"/>
</dbReference>
<protein>
    <submittedName>
        <fullName evidence="1">Low-complexity protein</fullName>
    </submittedName>
</protein>
<organism evidence="1 2">
    <name type="scientific">Synechococcus lacustris str. Tous</name>
    <dbReference type="NCBI Taxonomy" id="1910958"/>
    <lineage>
        <taxon>Bacteria</taxon>
        <taxon>Bacillati</taxon>
        <taxon>Cyanobacteriota</taxon>
        <taxon>Cyanophyceae</taxon>
        <taxon>Synechococcales</taxon>
        <taxon>Synechococcaceae</taxon>
        <taxon>Synechococcus</taxon>
    </lineage>
</organism>
<dbReference type="SUPFAM" id="SSF141571">
    <property type="entry name" value="Pentapeptide repeat-like"/>
    <property type="match status" value="1"/>
</dbReference>
<gene>
    <name evidence="1" type="ORF">C7K08_03935</name>
</gene>
<dbReference type="Proteomes" id="UP000240206">
    <property type="component" value="Unassembled WGS sequence"/>
</dbReference>
<dbReference type="Pfam" id="PF00805">
    <property type="entry name" value="Pentapeptide"/>
    <property type="match status" value="2"/>
</dbReference>
<dbReference type="PANTHER" id="PTHR47200:SF2">
    <property type="entry name" value="THYLAKOID LUMENAL 15 KDA PROTEIN 1, CHLOROPLASTIC"/>
    <property type="match status" value="1"/>
</dbReference>
<dbReference type="InterPro" id="IPR044213">
    <property type="entry name" value="At2g44920-like"/>
</dbReference>
<dbReference type="STRING" id="1910958.BTM30_00050"/>
<name>A0A2P7EG46_9SYNE</name>
<dbReference type="InterPro" id="IPR001646">
    <property type="entry name" value="5peptide_repeat"/>
</dbReference>
<accession>A0A2P7EG46</accession>
<keyword evidence="2" id="KW-1185">Reference proteome</keyword>
<comment type="caution">
    <text evidence="1">The sequence shown here is derived from an EMBL/GenBank/DDBJ whole genome shotgun (WGS) entry which is preliminary data.</text>
</comment>
<reference evidence="2" key="1">
    <citation type="submission" date="2018-03" db="EMBL/GenBank/DDBJ databases">
        <title>Ecological and genomic features of two cosmopolitan and abundant freshwater picocyanobacteria.</title>
        <authorList>
            <person name="Cabello-Yeves P.J."/>
            <person name="Picazo A."/>
            <person name="Camacho A."/>
            <person name="Callieri C."/>
            <person name="Rosselli R."/>
            <person name="Roda-Garcia J."/>
            <person name="Coutinho F.H."/>
            <person name="Rodriguez-Valera F."/>
        </authorList>
    </citation>
    <scope>NUCLEOTIDE SEQUENCE [LARGE SCALE GENOMIC DNA]</scope>
    <source>
        <strain evidence="2">Tous</strain>
    </source>
</reference>
<evidence type="ECO:0000313" key="1">
    <source>
        <dbReference type="EMBL" id="PSI02198.1"/>
    </source>
</evidence>
<dbReference type="EMBL" id="PXVC01000010">
    <property type="protein sequence ID" value="PSI02198.1"/>
    <property type="molecule type" value="Genomic_DNA"/>
</dbReference>
<evidence type="ECO:0000313" key="2">
    <source>
        <dbReference type="Proteomes" id="UP000240206"/>
    </source>
</evidence>
<dbReference type="Gene3D" id="2.160.20.80">
    <property type="entry name" value="E3 ubiquitin-protein ligase SopA"/>
    <property type="match status" value="1"/>
</dbReference>
<sequence length="177" mass="18924">MAPVQKKRSMVDRFKALAAAVFLLAALLLFGQPQSTFAMTAPELRGAKSLQDLSPNMHGKDLQQKEFLKADLKGFDFSAADLRGAVFNGSQLQGSNLQGADMRDVVGFASGFQGADLSQARLDRSMLLQSHFRDARIDGADFSEAVLDQPEIKALCARAEGVNQLSGISTAESLGCG</sequence>
<proteinExistence type="predicted"/>
<dbReference type="AlphaFoldDB" id="A0A2P7EG46"/>